<sequence length="135" mass="14734">RCDSPSESDVLSDSGIVNSTSVCSVRSCICKKGFASRADGTSCEGRKLREPCQDDEDCNGHIANAVCLPIRKVCFCASGFQEELLDVCNRRKINDYCVKDSDCEDAVPFSHCKLNSSNQRVCKCNSGHQVNNIST</sequence>
<evidence type="ECO:0000313" key="1">
    <source>
        <dbReference type="EMBL" id="CEK48688.1"/>
    </source>
</evidence>
<accession>A0A0B6XXV1</accession>
<feature type="non-terminal residue" evidence="1">
    <location>
        <position position="1"/>
    </location>
</feature>
<organism evidence="1">
    <name type="scientific">Arion vulgaris</name>
    <dbReference type="NCBI Taxonomy" id="1028688"/>
    <lineage>
        <taxon>Eukaryota</taxon>
        <taxon>Metazoa</taxon>
        <taxon>Spiralia</taxon>
        <taxon>Lophotrochozoa</taxon>
        <taxon>Mollusca</taxon>
        <taxon>Gastropoda</taxon>
        <taxon>Heterobranchia</taxon>
        <taxon>Euthyneura</taxon>
        <taxon>Panpulmonata</taxon>
        <taxon>Eupulmonata</taxon>
        <taxon>Stylommatophora</taxon>
        <taxon>Helicina</taxon>
        <taxon>Arionoidea</taxon>
        <taxon>Arionidae</taxon>
        <taxon>Arion</taxon>
    </lineage>
</organism>
<gene>
    <name evidence="1" type="primary">ORF4867</name>
</gene>
<dbReference type="EMBL" id="HACG01001823">
    <property type="protein sequence ID" value="CEK48688.1"/>
    <property type="molecule type" value="Transcribed_RNA"/>
</dbReference>
<name>A0A0B6XXV1_9EUPU</name>
<proteinExistence type="predicted"/>
<protein>
    <recommendedName>
        <fullName evidence="2">EB domain-containing protein</fullName>
    </recommendedName>
</protein>
<reference evidence="1" key="1">
    <citation type="submission" date="2014-12" db="EMBL/GenBank/DDBJ databases">
        <title>Insight into the proteome of Arion vulgaris.</title>
        <authorList>
            <person name="Aradska J."/>
            <person name="Bulat T."/>
            <person name="Smidak R."/>
            <person name="Sarate P."/>
            <person name="Gangsoo J."/>
            <person name="Sialana F."/>
            <person name="Bilban M."/>
            <person name="Lubec G."/>
        </authorList>
    </citation>
    <scope>NUCLEOTIDE SEQUENCE</scope>
    <source>
        <tissue evidence="1">Skin</tissue>
    </source>
</reference>
<evidence type="ECO:0008006" key="2">
    <source>
        <dbReference type="Google" id="ProtNLM"/>
    </source>
</evidence>
<feature type="non-terminal residue" evidence="1">
    <location>
        <position position="135"/>
    </location>
</feature>
<dbReference type="AlphaFoldDB" id="A0A0B6XXV1"/>